<name>A0AAP3GW73_9LACO</name>
<dbReference type="GeneID" id="97458864"/>
<feature type="transmembrane region" description="Helical" evidence="1">
    <location>
        <begin position="174"/>
        <end position="201"/>
    </location>
</feature>
<reference evidence="3 5" key="2">
    <citation type="submission" date="2022-01" db="EMBL/GenBank/DDBJ databases">
        <title>VMRC isolate genome collection.</title>
        <authorList>
            <person name="France M."/>
            <person name="Rutt L."/>
            <person name="Humphrys M."/>
            <person name="Ravel J."/>
        </authorList>
    </citation>
    <scope>NUCLEOTIDE SEQUENCE</scope>
    <source>
        <strain evidence="3">C0127B5</strain>
        <strain evidence="2 5">C0172B4</strain>
    </source>
</reference>
<keyword evidence="1" id="KW-1133">Transmembrane helix</keyword>
<keyword evidence="1" id="KW-0812">Transmembrane</keyword>
<dbReference type="EMBL" id="JAKHEY010000002">
    <property type="protein sequence ID" value="MCZ9677918.1"/>
    <property type="molecule type" value="Genomic_DNA"/>
</dbReference>
<proteinExistence type="predicted"/>
<dbReference type="PIRSF" id="PIRSF031503">
    <property type="entry name" value="UCP031503_mp"/>
    <property type="match status" value="1"/>
</dbReference>
<dbReference type="EMBL" id="JAKHLF010000003">
    <property type="protein sequence ID" value="MCZ3844544.1"/>
    <property type="molecule type" value="Genomic_DNA"/>
</dbReference>
<dbReference type="Proteomes" id="UP001211420">
    <property type="component" value="Unassembled WGS sequence"/>
</dbReference>
<dbReference type="Proteomes" id="UP001211566">
    <property type="component" value="Unassembled WGS sequence"/>
</dbReference>
<evidence type="ECO:0000313" key="2">
    <source>
        <dbReference type="EMBL" id="MCZ3621909.1"/>
    </source>
</evidence>
<evidence type="ECO:0000256" key="1">
    <source>
        <dbReference type="SAM" id="Phobius"/>
    </source>
</evidence>
<feature type="transmembrane region" description="Helical" evidence="1">
    <location>
        <begin position="80"/>
        <end position="101"/>
    </location>
</feature>
<dbReference type="InterPro" id="IPR012507">
    <property type="entry name" value="YibE_F"/>
</dbReference>
<protein>
    <submittedName>
        <fullName evidence="3">YibE/F family protein</fullName>
    </submittedName>
</protein>
<dbReference type="Pfam" id="PF07907">
    <property type="entry name" value="YibE_F"/>
    <property type="match status" value="1"/>
</dbReference>
<feature type="transmembrane region" description="Helical" evidence="1">
    <location>
        <begin position="128"/>
        <end position="153"/>
    </location>
</feature>
<dbReference type="EMBL" id="JAKHPW010000002">
    <property type="protein sequence ID" value="MCZ3621909.1"/>
    <property type="molecule type" value="Genomic_DNA"/>
</dbReference>
<keyword evidence="5" id="KW-1185">Reference proteome</keyword>
<reference evidence="4" key="1">
    <citation type="submission" date="2022-01" db="EMBL/GenBank/DDBJ databases">
        <title>STING isolate genome collection.</title>
        <authorList>
            <person name="France M."/>
            <person name="Rutt L."/>
            <person name="Humphrys M."/>
            <person name="Ravel J."/>
        </authorList>
    </citation>
    <scope>NUCLEOTIDE SEQUENCE</scope>
    <source>
        <strain evidence="4">C0081E5</strain>
    </source>
</reference>
<dbReference type="PANTHER" id="PTHR41771:SF1">
    <property type="entry name" value="MEMBRANE PROTEIN"/>
    <property type="match status" value="1"/>
</dbReference>
<dbReference type="InterPro" id="IPR014564">
    <property type="entry name" value="UCP031503_TM"/>
</dbReference>
<dbReference type="RefSeq" id="WP_006586181.1">
    <property type="nucleotide sequence ID" value="NZ_CABMGH010000069.1"/>
</dbReference>
<comment type="caution">
    <text evidence="3">The sequence shown here is derived from an EMBL/GenBank/DDBJ whole genome shotgun (WGS) entry which is preliminary data.</text>
</comment>
<dbReference type="AlphaFoldDB" id="A0AAP3GW73"/>
<dbReference type="Proteomes" id="UP001213015">
    <property type="component" value="Unassembled WGS sequence"/>
</dbReference>
<evidence type="ECO:0000313" key="4">
    <source>
        <dbReference type="EMBL" id="MCZ9677918.1"/>
    </source>
</evidence>
<accession>A0AAP3GW73</accession>
<keyword evidence="1" id="KW-0472">Membrane</keyword>
<dbReference type="PANTHER" id="PTHR41771">
    <property type="entry name" value="MEMBRANE PROTEIN-RELATED"/>
    <property type="match status" value="1"/>
</dbReference>
<evidence type="ECO:0000313" key="6">
    <source>
        <dbReference type="Proteomes" id="UP001213015"/>
    </source>
</evidence>
<organism evidence="3 6">
    <name type="scientific">Lactobacillus mulieris</name>
    <dbReference type="NCBI Taxonomy" id="2508708"/>
    <lineage>
        <taxon>Bacteria</taxon>
        <taxon>Bacillati</taxon>
        <taxon>Bacillota</taxon>
        <taxon>Bacilli</taxon>
        <taxon>Lactobacillales</taxon>
        <taxon>Lactobacillaceae</taxon>
        <taxon>Lactobacillus</taxon>
    </lineage>
</organism>
<feature type="transmembrane region" description="Helical" evidence="1">
    <location>
        <begin position="35"/>
        <end position="68"/>
    </location>
</feature>
<sequence length="251" mass="27002">MTTLTALVLLLFALMVLIGGKTGFNSFLSVMVNGILLVLVALLISWGINILVLTLIFIPLKLAAIIFLGTHDMIVAKNSFYAAILVATATILIIICLQYFAQAAGFGDEAGEELVGLSPYPGLSYPEIAITVAIFSTLGAISEASVAMSSGILELKKHNPEITRIQLEKSGANIGKDVLGTSVNTILFGLFGSFLPLFIWYMRLNYPLGKILNDKLFVNEVLIMVYSIIGVALTIPLTSYLLAKKVSKEKA</sequence>
<gene>
    <name evidence="3" type="ORF">L2422_03260</name>
    <name evidence="2" type="ORF">L2772_03355</name>
    <name evidence="4" type="ORF">L2Z99_02320</name>
</gene>
<evidence type="ECO:0000313" key="5">
    <source>
        <dbReference type="Proteomes" id="UP001211420"/>
    </source>
</evidence>
<evidence type="ECO:0000313" key="3">
    <source>
        <dbReference type="EMBL" id="MCZ3844544.1"/>
    </source>
</evidence>
<feature type="transmembrane region" description="Helical" evidence="1">
    <location>
        <begin position="221"/>
        <end position="243"/>
    </location>
</feature>